<comment type="function">
    <text evidence="1 9">Auxin response factors (ARFs) are transcriptional factors that bind specifically to the DNA sequence 5'-TGTCTC-3' found in the auxin-responsive promoter elements (AuxREs).</text>
</comment>
<feature type="domain" description="TF-B3" evidence="10">
    <location>
        <begin position="132"/>
        <end position="234"/>
    </location>
</feature>
<comment type="subunit">
    <text evidence="9">Homodimers and heterodimers.</text>
</comment>
<protein>
    <recommendedName>
        <fullName evidence="9">Auxin response factor</fullName>
    </recommendedName>
</protein>
<name>A0A8T0UCJ6_PANVG</name>
<evidence type="ECO:0000256" key="6">
    <source>
        <dbReference type="ARBA" id="ARBA00023163"/>
    </source>
</evidence>
<dbReference type="Pfam" id="PF06507">
    <property type="entry name" value="ARF_AD"/>
    <property type="match status" value="1"/>
</dbReference>
<evidence type="ECO:0000256" key="2">
    <source>
        <dbReference type="ARBA" id="ARBA00004123"/>
    </source>
</evidence>
<evidence type="ECO:0000256" key="4">
    <source>
        <dbReference type="ARBA" id="ARBA00023015"/>
    </source>
</evidence>
<dbReference type="InterPro" id="IPR015300">
    <property type="entry name" value="DNA-bd_pseudobarrel_sf"/>
</dbReference>
<dbReference type="SUPFAM" id="SSF101936">
    <property type="entry name" value="DNA-binding pseudobarrel domain"/>
    <property type="match status" value="1"/>
</dbReference>
<evidence type="ECO:0000256" key="3">
    <source>
        <dbReference type="ARBA" id="ARBA00007853"/>
    </source>
</evidence>
<keyword evidence="8 9" id="KW-0927">Auxin signaling pathway</keyword>
<comment type="caution">
    <text evidence="11">The sequence shown here is derived from an EMBL/GenBank/DDBJ whole genome shotgun (WGS) entry which is preliminary data.</text>
</comment>
<dbReference type="GO" id="GO:0006355">
    <property type="term" value="P:regulation of DNA-templated transcription"/>
    <property type="evidence" value="ECO:0007669"/>
    <property type="project" value="InterPro"/>
</dbReference>
<keyword evidence="5 9" id="KW-0238">DNA-binding</keyword>
<keyword evidence="6 9" id="KW-0804">Transcription</keyword>
<dbReference type="GO" id="GO:0005634">
    <property type="term" value="C:nucleus"/>
    <property type="evidence" value="ECO:0007669"/>
    <property type="project" value="UniProtKB-SubCell"/>
</dbReference>
<dbReference type="Gene3D" id="2.40.330.10">
    <property type="entry name" value="DNA-binding pseudobarrel domain"/>
    <property type="match status" value="1"/>
</dbReference>
<evidence type="ECO:0000256" key="9">
    <source>
        <dbReference type="RuleBase" id="RU004561"/>
    </source>
</evidence>
<accession>A0A8T0UCJ6</accession>
<dbReference type="InterPro" id="IPR044835">
    <property type="entry name" value="ARF_plant"/>
</dbReference>
<dbReference type="FunFam" id="2.30.30.1040:FF:000001">
    <property type="entry name" value="Auxin response factor"/>
    <property type="match status" value="1"/>
</dbReference>
<evidence type="ECO:0000256" key="8">
    <source>
        <dbReference type="ARBA" id="ARBA00023294"/>
    </source>
</evidence>
<dbReference type="GO" id="GO:0003677">
    <property type="term" value="F:DNA binding"/>
    <property type="evidence" value="ECO:0007669"/>
    <property type="project" value="UniProtKB-KW"/>
</dbReference>
<keyword evidence="12" id="KW-1185">Reference proteome</keyword>
<dbReference type="InterPro" id="IPR003340">
    <property type="entry name" value="B3_DNA-bd"/>
</dbReference>
<evidence type="ECO:0000313" key="12">
    <source>
        <dbReference type="Proteomes" id="UP000823388"/>
    </source>
</evidence>
<dbReference type="PANTHER" id="PTHR31384:SF23">
    <property type="entry name" value="AUXIN RESPONSE FACTOR 14"/>
    <property type="match status" value="1"/>
</dbReference>
<dbReference type="PROSITE" id="PS50863">
    <property type="entry name" value="B3"/>
    <property type="match status" value="1"/>
</dbReference>
<dbReference type="FunFam" id="2.40.330.10:FF:000001">
    <property type="entry name" value="Auxin response factor"/>
    <property type="match status" value="1"/>
</dbReference>
<evidence type="ECO:0000313" key="11">
    <source>
        <dbReference type="EMBL" id="KAG2618139.1"/>
    </source>
</evidence>
<comment type="subcellular location">
    <subcellularLocation>
        <location evidence="2 9">Nucleus</location>
    </subcellularLocation>
</comment>
<dbReference type="AlphaFoldDB" id="A0A8T0UCJ6"/>
<reference evidence="11" key="1">
    <citation type="submission" date="2020-05" db="EMBL/GenBank/DDBJ databases">
        <title>WGS assembly of Panicum virgatum.</title>
        <authorList>
            <person name="Lovell J.T."/>
            <person name="Jenkins J."/>
            <person name="Shu S."/>
            <person name="Juenger T.E."/>
            <person name="Schmutz J."/>
        </authorList>
    </citation>
    <scope>NUCLEOTIDE SEQUENCE</scope>
    <source>
        <strain evidence="11">AP13</strain>
    </source>
</reference>
<dbReference type="Gene3D" id="2.30.30.1040">
    <property type="match status" value="1"/>
</dbReference>
<dbReference type="InterPro" id="IPR010525">
    <property type="entry name" value="ARF_dom"/>
</dbReference>
<dbReference type="SMART" id="SM01019">
    <property type="entry name" value="B3"/>
    <property type="match status" value="1"/>
</dbReference>
<keyword evidence="7 9" id="KW-0539">Nucleus</keyword>
<dbReference type="CDD" id="cd10017">
    <property type="entry name" value="B3_DNA"/>
    <property type="match status" value="1"/>
</dbReference>
<dbReference type="Proteomes" id="UP000823388">
    <property type="component" value="Chromosome 3N"/>
</dbReference>
<dbReference type="EMBL" id="CM029042">
    <property type="protein sequence ID" value="KAG2618139.1"/>
    <property type="molecule type" value="Genomic_DNA"/>
</dbReference>
<dbReference type="PANTHER" id="PTHR31384">
    <property type="entry name" value="AUXIN RESPONSE FACTOR 4-RELATED"/>
    <property type="match status" value="1"/>
</dbReference>
<evidence type="ECO:0000256" key="5">
    <source>
        <dbReference type="ARBA" id="ARBA00023125"/>
    </source>
</evidence>
<evidence type="ECO:0000256" key="1">
    <source>
        <dbReference type="ARBA" id="ARBA00003182"/>
    </source>
</evidence>
<comment type="similarity">
    <text evidence="3 9">Belongs to the ARF family.</text>
</comment>
<sequence length="681" mass="74097">MGIDLNAVEEDEPAGAVCGELWHACAGAGVALPRRGSAVVYLPQAHLAAGGCGDGMEVPAGPAARVPPHVACRVVDVDLRADAATDEVYARLALVAEGKMFDQDIHDAEIEEKNCEMEDGDGEKKLRTSHMFCKTLTASDTSTHGGFSVPRRAAEDCFPPLDYDQLRPSQELIAKDLHGMKWRFRHIYRGQPRRHLLTTGWTSFINKKKLVSGDAVLFLRGSDGKLRLGVRRAVQLKNEALLEAVNSTDSKQRTLSAVVSSLENRSIFHISFNPRTGASEFIVPYCKFLETLNCPFSIGMRFKVGSENEDANQRSCGLISGISEVDSIGWPGSKWRCLQVKWDGDTNCNHQNRVSPWEIERVGSSISVPHCLSSSVSKRTKLCFTQGDLDAPILDGNGRPDSLETECLHRVLQGQELVRSRTHGAACSHSSDTPKCQGSYERRFSDDVWNCKMNDAMSGLRDQNATGFAYQPLGFSESVRFPEVLQGQEMSRAVPSFLGAAFGARIQNGRIGSFDVQRTAGTQGYPLQQFSLLATEAHSPSSVLMVNQTTVLQPELQGMANLEQANGSPYAHIATQREAETWPSTQQQRASETGSELFNTAEASAPAAVAKSGLADKGVRRSSCRLFGFSLTDEILVAEEDGGKENYEAPQTPRVLDLFGHSQSTPSALPLHALCAAPLGI</sequence>
<organism evidence="11 12">
    <name type="scientific">Panicum virgatum</name>
    <name type="common">Blackwell switchgrass</name>
    <dbReference type="NCBI Taxonomy" id="38727"/>
    <lineage>
        <taxon>Eukaryota</taxon>
        <taxon>Viridiplantae</taxon>
        <taxon>Streptophyta</taxon>
        <taxon>Embryophyta</taxon>
        <taxon>Tracheophyta</taxon>
        <taxon>Spermatophyta</taxon>
        <taxon>Magnoliopsida</taxon>
        <taxon>Liliopsida</taxon>
        <taxon>Poales</taxon>
        <taxon>Poaceae</taxon>
        <taxon>PACMAD clade</taxon>
        <taxon>Panicoideae</taxon>
        <taxon>Panicodae</taxon>
        <taxon>Paniceae</taxon>
        <taxon>Panicinae</taxon>
        <taxon>Panicum</taxon>
        <taxon>Panicum sect. Hiantes</taxon>
    </lineage>
</organism>
<evidence type="ECO:0000259" key="10">
    <source>
        <dbReference type="PROSITE" id="PS50863"/>
    </source>
</evidence>
<keyword evidence="4 9" id="KW-0805">Transcription regulation</keyword>
<dbReference type="GO" id="GO:0009734">
    <property type="term" value="P:auxin-activated signaling pathway"/>
    <property type="evidence" value="ECO:0007669"/>
    <property type="project" value="UniProtKB-KW"/>
</dbReference>
<gene>
    <name evidence="11" type="ORF">PVAP13_3NG258205</name>
</gene>
<proteinExistence type="inferred from homology"/>
<dbReference type="Pfam" id="PF02362">
    <property type="entry name" value="B3"/>
    <property type="match status" value="1"/>
</dbReference>
<evidence type="ECO:0000256" key="7">
    <source>
        <dbReference type="ARBA" id="ARBA00023242"/>
    </source>
</evidence>
<dbReference type="OrthoDB" id="624437at2759"/>